<reference evidence="1 2" key="1">
    <citation type="submission" date="2018-11" db="EMBL/GenBank/DDBJ databases">
        <title>Genomic Encyclopedia of Type Strains, Phase IV (KMG-IV): sequencing the most valuable type-strain genomes for metagenomic binning, comparative biology and taxonomic classification.</title>
        <authorList>
            <person name="Goeker M."/>
        </authorList>
    </citation>
    <scope>NUCLEOTIDE SEQUENCE [LARGE SCALE GENOMIC DNA]</scope>
    <source>
        <strain evidence="1 2">DSM 26537</strain>
    </source>
</reference>
<evidence type="ECO:0000313" key="2">
    <source>
        <dbReference type="Proteomes" id="UP000273083"/>
    </source>
</evidence>
<keyword evidence="2" id="KW-1185">Reference proteome</keyword>
<comment type="caution">
    <text evidence="1">The sequence shown here is derived from an EMBL/GenBank/DDBJ whole genome shotgun (WGS) entry which is preliminary data.</text>
</comment>
<dbReference type="Proteomes" id="UP000273083">
    <property type="component" value="Unassembled WGS sequence"/>
</dbReference>
<proteinExistence type="predicted"/>
<protein>
    <submittedName>
        <fullName evidence="1">Uncharacterized protein</fullName>
    </submittedName>
</protein>
<organism evidence="1 2">
    <name type="scientific">Mobilisporobacter senegalensis</name>
    <dbReference type="NCBI Taxonomy" id="1329262"/>
    <lineage>
        <taxon>Bacteria</taxon>
        <taxon>Bacillati</taxon>
        <taxon>Bacillota</taxon>
        <taxon>Clostridia</taxon>
        <taxon>Lachnospirales</taxon>
        <taxon>Lachnospiraceae</taxon>
        <taxon>Mobilisporobacter</taxon>
    </lineage>
</organism>
<sequence>MVWVVTEIGINMNTIDTTIILETTMTIDVTNMAIEAVVGENTTKMIVVAEAEDINLIPQTIIHNYYNVSPS</sequence>
<evidence type="ECO:0000313" key="1">
    <source>
        <dbReference type="EMBL" id="ROR31580.1"/>
    </source>
</evidence>
<accession>A0A3N1XYB8</accession>
<dbReference type="EMBL" id="RJVG01000001">
    <property type="protein sequence ID" value="ROR31580.1"/>
    <property type="molecule type" value="Genomic_DNA"/>
</dbReference>
<gene>
    <name evidence="1" type="ORF">EDD66_101197</name>
</gene>
<dbReference type="AlphaFoldDB" id="A0A3N1XYB8"/>
<dbReference type="RefSeq" id="WP_123607676.1">
    <property type="nucleotide sequence ID" value="NZ_RJVG01000001.1"/>
</dbReference>
<name>A0A3N1XYB8_9FIRM</name>